<keyword evidence="3" id="KW-1003">Cell membrane</keyword>
<gene>
    <name evidence="11" type="ORF">AACH11_08495</name>
</gene>
<protein>
    <recommendedName>
        <fullName evidence="9">TRAP transporter small permease protein</fullName>
    </recommendedName>
</protein>
<comment type="similarity">
    <text evidence="8 9">Belongs to the TRAP transporter small permease family.</text>
</comment>
<evidence type="ECO:0000256" key="6">
    <source>
        <dbReference type="ARBA" id="ARBA00022989"/>
    </source>
</evidence>
<feature type="transmembrane region" description="Helical" evidence="9">
    <location>
        <begin position="85"/>
        <end position="106"/>
    </location>
</feature>
<comment type="function">
    <text evidence="9">Part of the tripartite ATP-independent periplasmic (TRAP) transport system.</text>
</comment>
<comment type="subunit">
    <text evidence="9">The complex comprises the extracytoplasmic solute receptor protein and the two transmembrane proteins.</text>
</comment>
<feature type="transmembrane region" description="Helical" evidence="9">
    <location>
        <begin position="126"/>
        <end position="148"/>
    </location>
</feature>
<evidence type="ECO:0000256" key="7">
    <source>
        <dbReference type="ARBA" id="ARBA00023136"/>
    </source>
</evidence>
<evidence type="ECO:0000259" key="10">
    <source>
        <dbReference type="Pfam" id="PF04290"/>
    </source>
</evidence>
<accession>A0ABU9BB92</accession>
<evidence type="ECO:0000313" key="12">
    <source>
        <dbReference type="Proteomes" id="UP001368500"/>
    </source>
</evidence>
<comment type="caution">
    <text evidence="11">The sequence shown here is derived from an EMBL/GenBank/DDBJ whole genome shotgun (WGS) entry which is preliminary data.</text>
</comment>
<organism evidence="11 12">
    <name type="scientific">Pseudaquabacterium rugosum</name>
    <dbReference type="NCBI Taxonomy" id="2984194"/>
    <lineage>
        <taxon>Bacteria</taxon>
        <taxon>Pseudomonadati</taxon>
        <taxon>Pseudomonadota</taxon>
        <taxon>Betaproteobacteria</taxon>
        <taxon>Burkholderiales</taxon>
        <taxon>Sphaerotilaceae</taxon>
        <taxon>Pseudaquabacterium</taxon>
    </lineage>
</organism>
<dbReference type="Pfam" id="PF04290">
    <property type="entry name" value="DctQ"/>
    <property type="match status" value="1"/>
</dbReference>
<dbReference type="PANTHER" id="PTHR35011:SF2">
    <property type="entry name" value="2,3-DIKETO-L-GULONATE TRAP TRANSPORTER SMALL PERMEASE PROTEIN YIAM"/>
    <property type="match status" value="1"/>
</dbReference>
<evidence type="ECO:0000256" key="8">
    <source>
        <dbReference type="ARBA" id="ARBA00038436"/>
    </source>
</evidence>
<dbReference type="InterPro" id="IPR007387">
    <property type="entry name" value="TRAP_DctQ"/>
</dbReference>
<feature type="transmembrane region" description="Helical" evidence="9">
    <location>
        <begin position="12"/>
        <end position="35"/>
    </location>
</feature>
<proteinExistence type="inferred from homology"/>
<comment type="subcellular location">
    <subcellularLocation>
        <location evidence="1 9">Cell inner membrane</location>
        <topology evidence="1 9">Multi-pass membrane protein</topology>
    </subcellularLocation>
</comment>
<keyword evidence="12" id="KW-1185">Reference proteome</keyword>
<keyword evidence="4 9" id="KW-0997">Cell inner membrane</keyword>
<keyword evidence="2 9" id="KW-0813">Transport</keyword>
<evidence type="ECO:0000256" key="9">
    <source>
        <dbReference type="RuleBase" id="RU369079"/>
    </source>
</evidence>
<evidence type="ECO:0000256" key="5">
    <source>
        <dbReference type="ARBA" id="ARBA00022692"/>
    </source>
</evidence>
<feature type="transmembrane region" description="Helical" evidence="9">
    <location>
        <begin position="47"/>
        <end position="64"/>
    </location>
</feature>
<name>A0ABU9BB92_9BURK</name>
<keyword evidence="5 9" id="KW-0812">Transmembrane</keyword>
<keyword evidence="7 9" id="KW-0472">Membrane</keyword>
<feature type="domain" description="Tripartite ATP-independent periplasmic transporters DctQ component" evidence="10">
    <location>
        <begin position="23"/>
        <end position="152"/>
    </location>
</feature>
<dbReference type="RefSeq" id="WP_341373783.1">
    <property type="nucleotide sequence ID" value="NZ_JBBUTF010000006.1"/>
</dbReference>
<dbReference type="Proteomes" id="UP001368500">
    <property type="component" value="Unassembled WGS sequence"/>
</dbReference>
<sequence>MTTFTQALFRLAEGLLVLLLTAMVVMVFGNVVLRYGFNTGIDFSEELSRFAFIWITFLGAIIALRENAHLGLDTLIRVLPRAGRMGCFALSNLMMLGCCGLMFYGTWRQHGIHATTLSPVTELPMIWVYGVGYVASLAMGGLIFGNLVRLVRGDITDADLIQVQDAEEGHTPASPATTAGAAR</sequence>
<reference evidence="11 12" key="1">
    <citation type="submission" date="2024-04" db="EMBL/GenBank/DDBJ databases">
        <title>Novel species of the genus Ideonella isolated from streams.</title>
        <authorList>
            <person name="Lu H."/>
        </authorList>
    </citation>
    <scope>NUCLEOTIDE SEQUENCE [LARGE SCALE GENOMIC DNA]</scope>
    <source>
        <strain evidence="11 12">BYS139W</strain>
    </source>
</reference>
<keyword evidence="6 9" id="KW-1133">Transmembrane helix</keyword>
<dbReference type="InterPro" id="IPR055348">
    <property type="entry name" value="DctQ"/>
</dbReference>
<evidence type="ECO:0000313" key="11">
    <source>
        <dbReference type="EMBL" id="MEK8026000.1"/>
    </source>
</evidence>
<evidence type="ECO:0000256" key="2">
    <source>
        <dbReference type="ARBA" id="ARBA00022448"/>
    </source>
</evidence>
<evidence type="ECO:0000256" key="3">
    <source>
        <dbReference type="ARBA" id="ARBA00022475"/>
    </source>
</evidence>
<evidence type="ECO:0000256" key="1">
    <source>
        <dbReference type="ARBA" id="ARBA00004429"/>
    </source>
</evidence>
<evidence type="ECO:0000256" key="4">
    <source>
        <dbReference type="ARBA" id="ARBA00022519"/>
    </source>
</evidence>
<dbReference type="EMBL" id="JBBUTF010000006">
    <property type="protein sequence ID" value="MEK8026000.1"/>
    <property type="molecule type" value="Genomic_DNA"/>
</dbReference>
<dbReference type="PANTHER" id="PTHR35011">
    <property type="entry name" value="2,3-DIKETO-L-GULONATE TRAP TRANSPORTER SMALL PERMEASE PROTEIN YIAM"/>
    <property type="match status" value="1"/>
</dbReference>